<dbReference type="AlphaFoldDB" id="A0A445BBL8"/>
<sequence>MPARSTASRYRACFAAGIRQGNTANGCWNGNRMDPENPAPAGAKLSCCGGSGGVGVAVPAGRFDGAALAGAAVVVLNDDDVVIVVVVGIRKGEVGLSLWATELSSGGVVCTRCVLGGVEGAEPNAALLAWISDLSSVPSPWPLPNTPKMYLFNAGATFAVNLNGSRLIPGSHNEYQNG</sequence>
<proteinExistence type="predicted"/>
<keyword evidence="2" id="KW-1185">Reference proteome</keyword>
<gene>
    <name evidence="1" type="ORF">Ahy_A10g051117</name>
</gene>
<protein>
    <submittedName>
        <fullName evidence="1">Uncharacterized protein</fullName>
    </submittedName>
</protein>
<comment type="caution">
    <text evidence="1">The sequence shown here is derived from an EMBL/GenBank/DDBJ whole genome shotgun (WGS) entry which is preliminary data.</text>
</comment>
<organism evidence="1 2">
    <name type="scientific">Arachis hypogaea</name>
    <name type="common">Peanut</name>
    <dbReference type="NCBI Taxonomy" id="3818"/>
    <lineage>
        <taxon>Eukaryota</taxon>
        <taxon>Viridiplantae</taxon>
        <taxon>Streptophyta</taxon>
        <taxon>Embryophyta</taxon>
        <taxon>Tracheophyta</taxon>
        <taxon>Spermatophyta</taxon>
        <taxon>Magnoliopsida</taxon>
        <taxon>eudicotyledons</taxon>
        <taxon>Gunneridae</taxon>
        <taxon>Pentapetalae</taxon>
        <taxon>rosids</taxon>
        <taxon>fabids</taxon>
        <taxon>Fabales</taxon>
        <taxon>Fabaceae</taxon>
        <taxon>Papilionoideae</taxon>
        <taxon>50 kb inversion clade</taxon>
        <taxon>dalbergioids sensu lato</taxon>
        <taxon>Dalbergieae</taxon>
        <taxon>Pterocarpus clade</taxon>
        <taxon>Arachis</taxon>
    </lineage>
</organism>
<dbReference type="Proteomes" id="UP000289738">
    <property type="component" value="Chromosome A10"/>
</dbReference>
<accession>A0A445BBL8</accession>
<reference evidence="1 2" key="1">
    <citation type="submission" date="2019-01" db="EMBL/GenBank/DDBJ databases">
        <title>Sequencing of cultivated peanut Arachis hypogaea provides insights into genome evolution and oil improvement.</title>
        <authorList>
            <person name="Chen X."/>
        </authorList>
    </citation>
    <scope>NUCLEOTIDE SEQUENCE [LARGE SCALE GENOMIC DNA]</scope>
    <source>
        <strain evidence="2">cv. Fuhuasheng</strain>
        <tissue evidence="1">Leaves</tissue>
    </source>
</reference>
<evidence type="ECO:0000313" key="2">
    <source>
        <dbReference type="Proteomes" id="UP000289738"/>
    </source>
</evidence>
<name>A0A445BBL8_ARAHY</name>
<dbReference type="EMBL" id="SDMP01000010">
    <property type="protein sequence ID" value="RYR36059.1"/>
    <property type="molecule type" value="Genomic_DNA"/>
</dbReference>
<evidence type="ECO:0000313" key="1">
    <source>
        <dbReference type="EMBL" id="RYR36059.1"/>
    </source>
</evidence>